<dbReference type="AlphaFoldDB" id="A0A931CGS8"/>
<dbReference type="GO" id="GO:0003700">
    <property type="term" value="F:DNA-binding transcription factor activity"/>
    <property type="evidence" value="ECO:0007669"/>
    <property type="project" value="InterPro"/>
</dbReference>
<evidence type="ECO:0000313" key="2">
    <source>
        <dbReference type="EMBL" id="MBG0568354.1"/>
    </source>
</evidence>
<evidence type="ECO:0000259" key="1">
    <source>
        <dbReference type="PROSITE" id="PS50995"/>
    </source>
</evidence>
<keyword evidence="3" id="KW-1185">Reference proteome</keyword>
<organism evidence="2 3">
    <name type="scientific">Actinoplanes aureus</name>
    <dbReference type="NCBI Taxonomy" id="2792083"/>
    <lineage>
        <taxon>Bacteria</taxon>
        <taxon>Bacillati</taxon>
        <taxon>Actinomycetota</taxon>
        <taxon>Actinomycetes</taxon>
        <taxon>Micromonosporales</taxon>
        <taxon>Micromonosporaceae</taxon>
        <taxon>Actinoplanes</taxon>
    </lineage>
</organism>
<feature type="domain" description="HTH marR-type" evidence="1">
    <location>
        <begin position="30"/>
        <end position="163"/>
    </location>
</feature>
<protein>
    <submittedName>
        <fullName evidence="2">Winged helix-turn-helix transcriptional regulator</fullName>
    </submittedName>
</protein>
<dbReference type="EMBL" id="JADQTO010000037">
    <property type="protein sequence ID" value="MBG0568354.1"/>
    <property type="molecule type" value="Genomic_DNA"/>
</dbReference>
<dbReference type="Gene3D" id="1.10.10.10">
    <property type="entry name" value="Winged helix-like DNA-binding domain superfamily/Winged helix DNA-binding domain"/>
    <property type="match status" value="1"/>
</dbReference>
<name>A0A931CGS8_9ACTN</name>
<dbReference type="SUPFAM" id="SSF46785">
    <property type="entry name" value="Winged helix' DNA-binding domain"/>
    <property type="match status" value="1"/>
</dbReference>
<dbReference type="PANTHER" id="PTHR33164:SF99">
    <property type="entry name" value="MARR FAMILY REGULATORY PROTEIN"/>
    <property type="match status" value="1"/>
</dbReference>
<dbReference type="PANTHER" id="PTHR33164">
    <property type="entry name" value="TRANSCRIPTIONAL REGULATOR, MARR FAMILY"/>
    <property type="match status" value="1"/>
</dbReference>
<dbReference type="SMART" id="SM00347">
    <property type="entry name" value="HTH_MARR"/>
    <property type="match status" value="1"/>
</dbReference>
<dbReference type="PROSITE" id="PS50995">
    <property type="entry name" value="HTH_MARR_2"/>
    <property type="match status" value="1"/>
</dbReference>
<dbReference type="GO" id="GO:0006950">
    <property type="term" value="P:response to stress"/>
    <property type="evidence" value="ECO:0007669"/>
    <property type="project" value="TreeGrafter"/>
</dbReference>
<dbReference type="InterPro" id="IPR039422">
    <property type="entry name" value="MarR/SlyA-like"/>
</dbReference>
<dbReference type="InterPro" id="IPR036390">
    <property type="entry name" value="WH_DNA-bd_sf"/>
</dbReference>
<reference evidence="2" key="1">
    <citation type="submission" date="2020-11" db="EMBL/GenBank/DDBJ databases">
        <title>Isolation and identification of active actinomycetes.</title>
        <authorList>
            <person name="Sun X."/>
        </authorList>
    </citation>
    <scope>NUCLEOTIDE SEQUENCE</scope>
    <source>
        <strain evidence="2">NEAU-A11</strain>
    </source>
</reference>
<dbReference type="InterPro" id="IPR000835">
    <property type="entry name" value="HTH_MarR-typ"/>
</dbReference>
<proteinExistence type="predicted"/>
<dbReference type="InterPro" id="IPR036388">
    <property type="entry name" value="WH-like_DNA-bd_sf"/>
</dbReference>
<dbReference type="Proteomes" id="UP000598146">
    <property type="component" value="Unassembled WGS sequence"/>
</dbReference>
<accession>A0A931CGS8</accession>
<gene>
    <name evidence="2" type="ORF">I4J89_43710</name>
</gene>
<sequence>MFKCAGQVSCSVVSDSTDVPWLSDDERHAWMALTAMLMSLPPAIDAQLKRDAGINFFEYQILSSLSDAPGHTVRMSQLAHLAAGSLSRLSHAVSRLERQGWVQRRNVDTTEARCVVAVLTDAGTAMIEATAPGHVREARRLVFDALTPEQVAQLEKIGRQLVMSAAPHLSNCLK</sequence>
<comment type="caution">
    <text evidence="2">The sequence shown here is derived from an EMBL/GenBank/DDBJ whole genome shotgun (WGS) entry which is preliminary data.</text>
</comment>
<evidence type="ECO:0000313" key="3">
    <source>
        <dbReference type="Proteomes" id="UP000598146"/>
    </source>
</evidence>